<protein>
    <recommendedName>
        <fullName evidence="2">SET domain-containing protein</fullName>
    </recommendedName>
</protein>
<dbReference type="OMA" id="DGRQCCL"/>
<evidence type="ECO:0000259" key="2">
    <source>
        <dbReference type="PROSITE" id="PS50280"/>
    </source>
</evidence>
<reference evidence="3" key="2">
    <citation type="submission" date="2025-09" db="UniProtKB">
        <authorList>
            <consortium name="Ensembl"/>
        </authorList>
    </citation>
    <scope>IDENTIFICATION</scope>
</reference>
<dbReference type="PANTHER" id="PTHR46307">
    <property type="entry name" value="G9A, ISOFORM B"/>
    <property type="match status" value="1"/>
</dbReference>
<feature type="region of interest" description="Disordered" evidence="1">
    <location>
        <begin position="132"/>
        <end position="181"/>
    </location>
</feature>
<dbReference type="GO" id="GO:0002039">
    <property type="term" value="F:p53 binding"/>
    <property type="evidence" value="ECO:0007669"/>
    <property type="project" value="InterPro"/>
</dbReference>
<organism evidence="3 4">
    <name type="scientific">Salvator merianae</name>
    <name type="common">Argentine black and white tegu</name>
    <name type="synonym">Tupinambis merianae</name>
    <dbReference type="NCBI Taxonomy" id="96440"/>
    <lineage>
        <taxon>Eukaryota</taxon>
        <taxon>Metazoa</taxon>
        <taxon>Chordata</taxon>
        <taxon>Craniata</taxon>
        <taxon>Vertebrata</taxon>
        <taxon>Euteleostomi</taxon>
        <taxon>Lepidosauria</taxon>
        <taxon>Squamata</taxon>
        <taxon>Bifurcata</taxon>
        <taxon>Unidentata</taxon>
        <taxon>Episquamata</taxon>
        <taxon>Laterata</taxon>
        <taxon>Teiioidea</taxon>
        <taxon>Teiidae</taxon>
        <taxon>Salvator</taxon>
    </lineage>
</organism>
<dbReference type="SUPFAM" id="SSF82199">
    <property type="entry name" value="SET domain"/>
    <property type="match status" value="1"/>
</dbReference>
<dbReference type="Pfam" id="PF00856">
    <property type="entry name" value="SET"/>
    <property type="match status" value="1"/>
</dbReference>
<dbReference type="GO" id="GO:0046974">
    <property type="term" value="F:histone H3K9 methyltransferase activity"/>
    <property type="evidence" value="ECO:0007669"/>
    <property type="project" value="TreeGrafter"/>
</dbReference>
<dbReference type="Ensembl" id="ENSSMRT00000009685.1">
    <property type="protein sequence ID" value="ENSSMRP00000008299.1"/>
    <property type="gene ID" value="ENSSMRG00000006645.1"/>
</dbReference>
<dbReference type="InterPro" id="IPR001214">
    <property type="entry name" value="SET_dom"/>
</dbReference>
<dbReference type="InterPro" id="IPR043550">
    <property type="entry name" value="EHMT1/EHMT2"/>
</dbReference>
<evidence type="ECO:0000313" key="3">
    <source>
        <dbReference type="Ensembl" id="ENSSMRP00000008299.1"/>
    </source>
</evidence>
<dbReference type="InterPro" id="IPR046341">
    <property type="entry name" value="SET_dom_sf"/>
</dbReference>
<dbReference type="Gene3D" id="2.170.270.10">
    <property type="entry name" value="SET domain"/>
    <property type="match status" value="1"/>
</dbReference>
<accession>A0A8D0BPX7</accession>
<name>A0A8D0BPX7_SALMN</name>
<dbReference type="GO" id="GO:0000122">
    <property type="term" value="P:negative regulation of transcription by RNA polymerase II"/>
    <property type="evidence" value="ECO:0007669"/>
    <property type="project" value="TreeGrafter"/>
</dbReference>
<dbReference type="SMART" id="SM00317">
    <property type="entry name" value="SET"/>
    <property type="match status" value="1"/>
</dbReference>
<dbReference type="GO" id="GO:0000785">
    <property type="term" value="C:chromatin"/>
    <property type="evidence" value="ECO:0007669"/>
    <property type="project" value="TreeGrafter"/>
</dbReference>
<dbReference type="PANTHER" id="PTHR46307:SF2">
    <property type="entry name" value="HISTONE-LYSINE N-METHYLTRANSFERASE EHMT1"/>
    <property type="match status" value="1"/>
</dbReference>
<feature type="compositionally biased region" description="Low complexity" evidence="1">
    <location>
        <begin position="132"/>
        <end position="141"/>
    </location>
</feature>
<dbReference type="GeneTree" id="ENSGT00940000156002"/>
<sequence>MGWGVRTMQDLPLGAFVCQYFGEQISGAEAAQREEDTYYFVVDAQVNWVDEWCLDGRFYGNIGRFLNHSCQPNLTAVQVATGHAVPGVAFFTTRDVQAGEELGFDYGDRFWEVKGRRRRWVCQCASPRCRYASPSPTAAAGEPGGPAPLRGFALKSKRSTPLLRKALRPGRPGRPRDAYRP</sequence>
<dbReference type="PROSITE" id="PS50280">
    <property type="entry name" value="SET"/>
    <property type="match status" value="1"/>
</dbReference>
<evidence type="ECO:0000313" key="4">
    <source>
        <dbReference type="Proteomes" id="UP000694421"/>
    </source>
</evidence>
<dbReference type="AlphaFoldDB" id="A0A8D0BPX7"/>
<dbReference type="GO" id="GO:0005634">
    <property type="term" value="C:nucleus"/>
    <property type="evidence" value="ECO:0007669"/>
    <property type="project" value="TreeGrafter"/>
</dbReference>
<evidence type="ECO:0000256" key="1">
    <source>
        <dbReference type="SAM" id="MobiDB-lite"/>
    </source>
</evidence>
<dbReference type="Proteomes" id="UP000694421">
    <property type="component" value="Unplaced"/>
</dbReference>
<keyword evidence="4" id="KW-1185">Reference proteome</keyword>
<reference evidence="3" key="1">
    <citation type="submission" date="2025-08" db="UniProtKB">
        <authorList>
            <consortium name="Ensembl"/>
        </authorList>
    </citation>
    <scope>IDENTIFICATION</scope>
</reference>
<proteinExistence type="predicted"/>
<feature type="domain" description="SET" evidence="2">
    <location>
        <begin position="1"/>
        <end position="107"/>
    </location>
</feature>